<gene>
    <name evidence="1" type="ORF">GCM10007147_42390</name>
</gene>
<name>A0A919CMC4_9ACTN</name>
<evidence type="ECO:0000313" key="2">
    <source>
        <dbReference type="Proteomes" id="UP000654947"/>
    </source>
</evidence>
<dbReference type="AlphaFoldDB" id="A0A919CMC4"/>
<reference evidence="1 2" key="1">
    <citation type="journal article" date="2014" name="Int. J. Syst. Evol. Microbiol.">
        <title>Complete genome sequence of Corynebacterium casei LMG S-19264T (=DSM 44701T), isolated from a smear-ripened cheese.</title>
        <authorList>
            <consortium name="US DOE Joint Genome Institute (JGI-PGF)"/>
            <person name="Walter F."/>
            <person name="Albersmeier A."/>
            <person name="Kalinowski J."/>
            <person name="Ruckert C."/>
        </authorList>
    </citation>
    <scope>NUCLEOTIDE SEQUENCE [LARGE SCALE GENOMIC DNA]</scope>
    <source>
        <strain evidence="1 2">KCTC 19473</strain>
    </source>
</reference>
<dbReference type="Proteomes" id="UP000654947">
    <property type="component" value="Unassembled WGS sequence"/>
</dbReference>
<keyword evidence="2" id="KW-1185">Reference proteome</keyword>
<dbReference type="EMBL" id="BMXL01000035">
    <property type="protein sequence ID" value="GHD35702.1"/>
    <property type="molecule type" value="Genomic_DNA"/>
</dbReference>
<protein>
    <recommendedName>
        <fullName evidence="3">Aminoacyl-transfer RNA synthetases class-II family profile domain-containing protein</fullName>
    </recommendedName>
</protein>
<sequence>MILEQQEEGREPHGLRFIGPGLVVGNERFARAFDAVEDFARSWTRLLGGSRVRSTGTLTTDTVHAAGYFANFPQHVFTKSPYLQEGTEQPPVGYATSPAACLCIYEALRDSSLESRVTYGLTANCGRYEAGSWEDPLRLASFNAFEVVSLGPREQTIDHFHRCRDLLERIAERFPGATVPVATDAFFGPAAAQKQAYQERVKVKYELEATLTDGRSVSIGSVNSHGQVFGKGFGITTPDGPAFSACFAIGLERFTIACMDAFGDDPESWPDLGLGKEDIS</sequence>
<evidence type="ECO:0008006" key="3">
    <source>
        <dbReference type="Google" id="ProtNLM"/>
    </source>
</evidence>
<dbReference type="RefSeq" id="WP_017578074.1">
    <property type="nucleotide sequence ID" value="NZ_BMXL01000035.1"/>
</dbReference>
<comment type="caution">
    <text evidence="1">The sequence shown here is derived from an EMBL/GenBank/DDBJ whole genome shotgun (WGS) entry which is preliminary data.</text>
</comment>
<evidence type="ECO:0000313" key="1">
    <source>
        <dbReference type="EMBL" id="GHD35702.1"/>
    </source>
</evidence>
<dbReference type="Gene3D" id="3.30.930.10">
    <property type="entry name" value="Bira Bifunctional Protein, Domain 2"/>
    <property type="match status" value="1"/>
</dbReference>
<accession>A0A919CMC4</accession>
<proteinExistence type="predicted"/>
<dbReference type="InterPro" id="IPR045864">
    <property type="entry name" value="aa-tRNA-synth_II/BPL/LPL"/>
</dbReference>
<organism evidence="1 2">
    <name type="scientific">Nocardiopsis kunsanensis</name>
    <dbReference type="NCBI Taxonomy" id="141693"/>
    <lineage>
        <taxon>Bacteria</taxon>
        <taxon>Bacillati</taxon>
        <taxon>Actinomycetota</taxon>
        <taxon>Actinomycetes</taxon>
        <taxon>Streptosporangiales</taxon>
        <taxon>Nocardiopsidaceae</taxon>
        <taxon>Nocardiopsis</taxon>
    </lineage>
</organism>
<dbReference type="SUPFAM" id="SSF55681">
    <property type="entry name" value="Class II aaRS and biotin synthetases"/>
    <property type="match status" value="1"/>
</dbReference>